<name>A0A832LWW3_9BACT</name>
<evidence type="ECO:0000313" key="1">
    <source>
        <dbReference type="EMBL" id="HGV55854.1"/>
    </source>
</evidence>
<gene>
    <name evidence="1" type="ORF">ENT73_07250</name>
</gene>
<reference evidence="1" key="1">
    <citation type="journal article" date="2020" name="mSystems">
        <title>Genome- and Community-Level Interaction Insights into Carbon Utilization and Element Cycling Functions of Hydrothermarchaeota in Hydrothermal Sediment.</title>
        <authorList>
            <person name="Zhou Z."/>
            <person name="Liu Y."/>
            <person name="Xu W."/>
            <person name="Pan J."/>
            <person name="Luo Z.H."/>
            <person name="Li M."/>
        </authorList>
    </citation>
    <scope>NUCLEOTIDE SEQUENCE [LARGE SCALE GENOMIC DNA]</scope>
    <source>
        <strain evidence="1">SpSt-605</strain>
    </source>
</reference>
<accession>A0A832LWW3</accession>
<comment type="caution">
    <text evidence="1">The sequence shown here is derived from an EMBL/GenBank/DDBJ whole genome shotgun (WGS) entry which is preliminary data.</text>
</comment>
<proteinExistence type="predicted"/>
<dbReference type="AlphaFoldDB" id="A0A832LWW3"/>
<protein>
    <submittedName>
        <fullName evidence="1">Uncharacterized protein</fullName>
    </submittedName>
</protein>
<dbReference type="EMBL" id="DSZU01000133">
    <property type="protein sequence ID" value="HGV55854.1"/>
    <property type="molecule type" value="Genomic_DNA"/>
</dbReference>
<sequence length="209" mass="25074">MKIRTLQWMRNISQIYRRQKGFLIEDKIISLENELYLKLALLFLIRTDEEERVKKELFSSEDPLATMARPHEFYHVVDSLRKEFAQWFRELLLHRDFSHLDYAFLALEFIMLDEQVRKQIQIPLLKKMKDLVWEGREALEKGEPTESRGRLKRLVMFFQGVALLEGKKSEILEEAEVFLGKESLSISPLPHVEEFKRVFYQELHNLVYT</sequence>
<organism evidence="1">
    <name type="scientific">Caldimicrobium thiodismutans</name>
    <dbReference type="NCBI Taxonomy" id="1653476"/>
    <lineage>
        <taxon>Bacteria</taxon>
        <taxon>Pseudomonadati</taxon>
        <taxon>Thermodesulfobacteriota</taxon>
        <taxon>Thermodesulfobacteria</taxon>
        <taxon>Thermodesulfobacteriales</taxon>
        <taxon>Thermodesulfobacteriaceae</taxon>
        <taxon>Caldimicrobium</taxon>
    </lineage>
</organism>